<dbReference type="InterPro" id="IPR043502">
    <property type="entry name" value="DNA/RNA_pol_sf"/>
</dbReference>
<organism evidence="2 3">
    <name type="scientific">Phtheirospermum japonicum</name>
    <dbReference type="NCBI Taxonomy" id="374723"/>
    <lineage>
        <taxon>Eukaryota</taxon>
        <taxon>Viridiplantae</taxon>
        <taxon>Streptophyta</taxon>
        <taxon>Embryophyta</taxon>
        <taxon>Tracheophyta</taxon>
        <taxon>Spermatophyta</taxon>
        <taxon>Magnoliopsida</taxon>
        <taxon>eudicotyledons</taxon>
        <taxon>Gunneridae</taxon>
        <taxon>Pentapetalae</taxon>
        <taxon>asterids</taxon>
        <taxon>lamiids</taxon>
        <taxon>Lamiales</taxon>
        <taxon>Orobanchaceae</taxon>
        <taxon>Orobanchaceae incertae sedis</taxon>
        <taxon>Phtheirospermum</taxon>
    </lineage>
</organism>
<dbReference type="Proteomes" id="UP000653305">
    <property type="component" value="Unassembled WGS sequence"/>
</dbReference>
<dbReference type="SUPFAM" id="SSF56672">
    <property type="entry name" value="DNA/RNA polymerases"/>
    <property type="match status" value="1"/>
</dbReference>
<dbReference type="PROSITE" id="PS50878">
    <property type="entry name" value="RT_POL"/>
    <property type="match status" value="1"/>
</dbReference>
<evidence type="ECO:0000313" key="2">
    <source>
        <dbReference type="EMBL" id="GFP99127.1"/>
    </source>
</evidence>
<name>A0A830CEE9_9LAMI</name>
<dbReference type="Pfam" id="PF00078">
    <property type="entry name" value="RVT_1"/>
    <property type="match status" value="1"/>
</dbReference>
<evidence type="ECO:0000313" key="3">
    <source>
        <dbReference type="Proteomes" id="UP000653305"/>
    </source>
</evidence>
<dbReference type="EMBL" id="BMAC01000556">
    <property type="protein sequence ID" value="GFP99127.1"/>
    <property type="molecule type" value="Genomic_DNA"/>
</dbReference>
<dbReference type="PANTHER" id="PTHR31635">
    <property type="entry name" value="REVERSE TRANSCRIPTASE DOMAIN-CONTAINING PROTEIN-RELATED"/>
    <property type="match status" value="1"/>
</dbReference>
<sequence length="179" mass="20194">MIPKSDRPSLVGDYRPIACCNVTYKVISKILASRLASTLGKIVDQAQSAFVEGRSMVENIHLAQEKFEKIHRIKKVSPRCILKIDLQKAFDSVSWGFLKSILEGLNFLGKFVSWVMECVTTTSYSISLNGSLHDMFEGKRGLRQGDPLSPFLFVLCIEYLSRSLNIAMSNPDFNFHPRC</sequence>
<dbReference type="CDD" id="cd01650">
    <property type="entry name" value="RT_nLTR_like"/>
    <property type="match status" value="1"/>
</dbReference>
<protein>
    <submittedName>
        <fullName evidence="2">Line-1 retrotransposable element orf2 protein</fullName>
    </submittedName>
</protein>
<dbReference type="OrthoDB" id="911218at2759"/>
<keyword evidence="3" id="KW-1185">Reference proteome</keyword>
<accession>A0A830CEE9</accession>
<dbReference type="InterPro" id="IPR000477">
    <property type="entry name" value="RT_dom"/>
</dbReference>
<dbReference type="PANTHER" id="PTHR31635:SF196">
    <property type="entry name" value="REVERSE TRANSCRIPTASE DOMAIN-CONTAINING PROTEIN-RELATED"/>
    <property type="match status" value="1"/>
</dbReference>
<evidence type="ECO:0000259" key="1">
    <source>
        <dbReference type="PROSITE" id="PS50878"/>
    </source>
</evidence>
<comment type="caution">
    <text evidence="2">The sequence shown here is derived from an EMBL/GenBank/DDBJ whole genome shotgun (WGS) entry which is preliminary data.</text>
</comment>
<gene>
    <name evidence="2" type="ORF">PHJA_002056600</name>
</gene>
<proteinExistence type="predicted"/>
<feature type="domain" description="Reverse transcriptase" evidence="1">
    <location>
        <begin position="1"/>
        <end position="179"/>
    </location>
</feature>
<reference evidence="2" key="1">
    <citation type="submission" date="2020-07" db="EMBL/GenBank/DDBJ databases">
        <title>Ethylene signaling mediates host invasion by parasitic plants.</title>
        <authorList>
            <person name="Yoshida S."/>
        </authorList>
    </citation>
    <scope>NUCLEOTIDE SEQUENCE</scope>
    <source>
        <strain evidence="2">Okayama</strain>
    </source>
</reference>
<dbReference type="AlphaFoldDB" id="A0A830CEE9"/>